<feature type="region of interest" description="Disordered" evidence="3">
    <location>
        <begin position="75"/>
        <end position="140"/>
    </location>
</feature>
<organism evidence="4 5">
    <name type="scientific">Phytohabitans houttuyneae</name>
    <dbReference type="NCBI Taxonomy" id="1076126"/>
    <lineage>
        <taxon>Bacteria</taxon>
        <taxon>Bacillati</taxon>
        <taxon>Actinomycetota</taxon>
        <taxon>Actinomycetes</taxon>
        <taxon>Micromonosporales</taxon>
        <taxon>Micromonosporaceae</taxon>
    </lineage>
</organism>
<evidence type="ECO:0000313" key="4">
    <source>
        <dbReference type="EMBL" id="GFJ83139.1"/>
    </source>
</evidence>
<evidence type="ECO:0000256" key="1">
    <source>
        <dbReference type="ARBA" id="ARBA00023015"/>
    </source>
</evidence>
<name>A0A6V8KLR1_9ACTN</name>
<evidence type="ECO:0000256" key="2">
    <source>
        <dbReference type="ARBA" id="ARBA00023163"/>
    </source>
</evidence>
<feature type="compositionally biased region" description="Pro residues" evidence="3">
    <location>
        <begin position="197"/>
        <end position="215"/>
    </location>
</feature>
<protein>
    <recommendedName>
        <fullName evidence="6">Zinc-finger domain-containing protein</fullName>
    </recommendedName>
</protein>
<evidence type="ECO:0000313" key="5">
    <source>
        <dbReference type="Proteomes" id="UP000482800"/>
    </source>
</evidence>
<proteinExistence type="predicted"/>
<sequence>MPDGPGPCVHPDVGAYALGLLETDERHAYERHLITCAHCLRTLEGLAPLIELLGQVDAATLLAEAEGGRVRRIPAHPPGALGALFPRQREPARGRPRPHLRAWDELDDRFRTPVRRPDPPEPVAPLPRGRNTRNPRKTRNNSAVVRRLVLVAAALTVVTMLSLVTIAARSSVTDPASTVAAPPRKEPGTAAAAGTTPAPPPTTAPPATAPAPPPRQSTRPATRPPVARTKKETKPTPGATRPDSVKANPGGDAQGERLAGRDPATGAAAEVRLSRTVTGLDVSLTVTGLAGPRDCVLRVITTDGSAQTALRWRMEAGQDSFTGLGGTTADRAEIDRFEVIDAAGAVLVTISSR</sequence>
<gene>
    <name evidence="4" type="ORF">Phou_073190</name>
</gene>
<accession>A0A6V8KLR1</accession>
<feature type="region of interest" description="Disordered" evidence="3">
    <location>
        <begin position="170"/>
        <end position="267"/>
    </location>
</feature>
<evidence type="ECO:0000256" key="3">
    <source>
        <dbReference type="SAM" id="MobiDB-lite"/>
    </source>
</evidence>
<dbReference type="Proteomes" id="UP000482800">
    <property type="component" value="Unassembled WGS sequence"/>
</dbReference>
<dbReference type="AlphaFoldDB" id="A0A6V8KLR1"/>
<feature type="compositionally biased region" description="Basic residues" evidence="3">
    <location>
        <begin position="130"/>
        <end position="139"/>
    </location>
</feature>
<keyword evidence="1" id="KW-0805">Transcription regulation</keyword>
<feature type="compositionally biased region" description="Low complexity" evidence="3">
    <location>
        <begin position="216"/>
        <end position="225"/>
    </location>
</feature>
<dbReference type="InterPro" id="IPR041916">
    <property type="entry name" value="Anti_sigma_zinc_sf"/>
</dbReference>
<dbReference type="Gene3D" id="1.10.10.1320">
    <property type="entry name" value="Anti-sigma factor, zinc-finger domain"/>
    <property type="match status" value="1"/>
</dbReference>
<feature type="compositionally biased region" description="Basic and acidic residues" evidence="3">
    <location>
        <begin position="101"/>
        <end position="119"/>
    </location>
</feature>
<keyword evidence="2" id="KW-0804">Transcription</keyword>
<dbReference type="EMBL" id="BLPF01000003">
    <property type="protein sequence ID" value="GFJ83139.1"/>
    <property type="molecule type" value="Genomic_DNA"/>
</dbReference>
<comment type="caution">
    <text evidence="4">The sequence shown here is derived from an EMBL/GenBank/DDBJ whole genome shotgun (WGS) entry which is preliminary data.</text>
</comment>
<reference evidence="4 5" key="1">
    <citation type="submission" date="2020-03" db="EMBL/GenBank/DDBJ databases">
        <title>Whole genome shotgun sequence of Phytohabitans houttuyneae NBRC 108639.</title>
        <authorList>
            <person name="Komaki H."/>
            <person name="Tamura T."/>
        </authorList>
    </citation>
    <scope>NUCLEOTIDE SEQUENCE [LARGE SCALE GENOMIC DNA]</scope>
    <source>
        <strain evidence="4 5">NBRC 108639</strain>
    </source>
</reference>
<evidence type="ECO:0008006" key="6">
    <source>
        <dbReference type="Google" id="ProtNLM"/>
    </source>
</evidence>
<keyword evidence="5" id="KW-1185">Reference proteome</keyword>
<reference evidence="4 5" key="2">
    <citation type="submission" date="2020-03" db="EMBL/GenBank/DDBJ databases">
        <authorList>
            <person name="Ichikawa N."/>
            <person name="Kimura A."/>
            <person name="Kitahashi Y."/>
            <person name="Uohara A."/>
        </authorList>
    </citation>
    <scope>NUCLEOTIDE SEQUENCE [LARGE SCALE GENOMIC DNA]</scope>
    <source>
        <strain evidence="4 5">NBRC 108639</strain>
    </source>
</reference>
<dbReference type="RefSeq" id="WP_173065199.1">
    <property type="nucleotide sequence ID" value="NZ_BAABGO010000007.1"/>
</dbReference>